<evidence type="ECO:0008006" key="3">
    <source>
        <dbReference type="Google" id="ProtNLM"/>
    </source>
</evidence>
<name>A0A0B6A6M1_PRIM2</name>
<gene>
    <name evidence="1" type="ORF">BG04_3340</name>
</gene>
<dbReference type="Proteomes" id="UP000031829">
    <property type="component" value="Chromosome"/>
</dbReference>
<proteinExistence type="predicted"/>
<dbReference type="GeneID" id="93641402"/>
<protein>
    <recommendedName>
        <fullName evidence="3">DUF3311 domain-containing protein</fullName>
    </recommendedName>
</protein>
<dbReference type="Pfam" id="PF11755">
    <property type="entry name" value="DUF3311"/>
    <property type="match status" value="1"/>
</dbReference>
<reference evidence="1 2" key="1">
    <citation type="journal article" date="2015" name="Genome Announc.">
        <title>Complete genome sequences for 35 biothreat assay-relevant bacillus species.</title>
        <authorList>
            <person name="Johnson S.L."/>
            <person name="Daligault H.E."/>
            <person name="Davenport K.W."/>
            <person name="Jaissle J."/>
            <person name="Frey K.G."/>
            <person name="Ladner J.T."/>
            <person name="Broomall S.M."/>
            <person name="Bishop-Lilly K.A."/>
            <person name="Bruce D.C."/>
            <person name="Gibbons H.S."/>
            <person name="Coyne S.R."/>
            <person name="Lo C.C."/>
            <person name="Meincke L."/>
            <person name="Munk A.C."/>
            <person name="Koroleva G.I."/>
            <person name="Rosenzweig C.N."/>
            <person name="Palacios G.F."/>
            <person name="Redden C.L."/>
            <person name="Minogue T.D."/>
            <person name="Chain P.S."/>
        </authorList>
    </citation>
    <scope>NUCLEOTIDE SEQUENCE [LARGE SCALE GENOMIC DNA]</scope>
    <source>
        <strain evidence="2">ATCC 14581 / DSM 32 / JCM 2506 / NBRC 15308 / NCIMB 9376 / NCTC 10342 / NRRL B-14308 / VKM B-512</strain>
    </source>
</reference>
<dbReference type="HOGENOM" id="CLU_183045_2_0_9"/>
<dbReference type="RefSeq" id="WP_013055761.1">
    <property type="nucleotide sequence ID" value="NZ_BCVB01000007.1"/>
</dbReference>
<dbReference type="PANTHER" id="PTHR40034:SF1">
    <property type="entry name" value="BSL5891 PROTEIN"/>
    <property type="match status" value="1"/>
</dbReference>
<dbReference type="EMBL" id="CP009920">
    <property type="protein sequence ID" value="AJI20575.1"/>
    <property type="molecule type" value="Genomic_DNA"/>
</dbReference>
<organism evidence="1 2">
    <name type="scientific">Priestia megaterium (strain ATCC 14581 / DSM 32 / CCUG 1817 / JCM 2506 / NBRC 15308 / NCIMB 9376 / NCTC 10342 / NRRL B-14308 / VKM B-512 / Ford 19)</name>
    <name type="common">Bacillus megaterium</name>
    <dbReference type="NCBI Taxonomy" id="1348623"/>
    <lineage>
        <taxon>Bacteria</taxon>
        <taxon>Bacillati</taxon>
        <taxon>Bacillota</taxon>
        <taxon>Bacilli</taxon>
        <taxon>Bacillales</taxon>
        <taxon>Bacillaceae</taxon>
        <taxon>Priestia</taxon>
    </lineage>
</organism>
<dbReference type="InterPro" id="IPR021741">
    <property type="entry name" value="DUF3311"/>
</dbReference>
<dbReference type="AlphaFoldDB" id="A0A0B6A6M1"/>
<accession>A0A0B6A6M1</accession>
<dbReference type="KEGG" id="bmeg:BG04_3340"/>
<sequence>MKFIYILSVLPFVGILGFLPFVNRVTPFVLGMPFNMFWMVIWVVLTSIILGVMYKLDPRNREGEEE</sequence>
<evidence type="ECO:0000313" key="2">
    <source>
        <dbReference type="Proteomes" id="UP000031829"/>
    </source>
</evidence>
<evidence type="ECO:0000313" key="1">
    <source>
        <dbReference type="EMBL" id="AJI20575.1"/>
    </source>
</evidence>
<dbReference type="PANTHER" id="PTHR40034">
    <property type="entry name" value="BSL5891 PROTEIN"/>
    <property type="match status" value="1"/>
</dbReference>